<evidence type="ECO:0000313" key="2">
    <source>
        <dbReference type="Proteomes" id="UP000798662"/>
    </source>
</evidence>
<proteinExistence type="predicted"/>
<dbReference type="Proteomes" id="UP000798662">
    <property type="component" value="Chromosome 1"/>
</dbReference>
<gene>
    <name evidence="1" type="ORF">I4F81_004925</name>
</gene>
<keyword evidence="2" id="KW-1185">Reference proteome</keyword>
<organism evidence="1 2">
    <name type="scientific">Pyropia yezoensis</name>
    <name type="common">Susabi-nori</name>
    <name type="synonym">Porphyra yezoensis</name>
    <dbReference type="NCBI Taxonomy" id="2788"/>
    <lineage>
        <taxon>Eukaryota</taxon>
        <taxon>Rhodophyta</taxon>
        <taxon>Bangiophyceae</taxon>
        <taxon>Bangiales</taxon>
        <taxon>Bangiaceae</taxon>
        <taxon>Pyropia</taxon>
    </lineage>
</organism>
<name>A0ACC3BWE7_PYRYE</name>
<reference evidence="1" key="1">
    <citation type="submission" date="2019-11" db="EMBL/GenBank/DDBJ databases">
        <title>Nori genome reveals adaptations in red seaweeds to the harsh intertidal environment.</title>
        <authorList>
            <person name="Wang D."/>
            <person name="Mao Y."/>
        </authorList>
    </citation>
    <scope>NUCLEOTIDE SEQUENCE</scope>
    <source>
        <tissue evidence="1">Gametophyte</tissue>
    </source>
</reference>
<protein>
    <submittedName>
        <fullName evidence="1">Uncharacterized protein</fullName>
    </submittedName>
</protein>
<comment type="caution">
    <text evidence="1">The sequence shown here is derived from an EMBL/GenBank/DDBJ whole genome shotgun (WGS) entry which is preliminary data.</text>
</comment>
<evidence type="ECO:0000313" key="1">
    <source>
        <dbReference type="EMBL" id="KAK1862351.1"/>
    </source>
</evidence>
<accession>A0ACC3BWE7</accession>
<sequence>MHFSTRATAGRGRGKATAPRGDPAVVAAVVAAAVTAGAAALGVSSPVAAVGEDAAALARVSLLPRLSGSGRGAGLSRGAAAPVAGPGAASGSPLTPTPAAVLTTFAGTEALVRKPAPCGVTYACNVAFVVAAATRRKASPPLPPPRLPESGHESAAPPAGRPTKATYLAAKAAASAAATEAQMATAVAVAPALRAVPGVLRVEVVAPGFVNVWLRAAAVGAGWDAHKGGTADSMDSRAVEEVASSRLGVGVCRSASHAPRGASDPGASDAGVLPADATDTQRLLTRLGFPAAGGRHATVNGWSTARMQEGGDPAEGANGSAGASGDGSSGTDSDKCAAGAPLPCGGGALPTGGLRVSLAPAAFHEDEFELYKAYQAAIHDKAPTSYTPSGYNNFLVESPLPSPSESWPGISGTGNDSSDSGDDPPVPAPPCGYGTFHARYELDGTLIAVAVLDILPRCVSSVYLFYAPAYGHLSLGSLSALHEIAHTASLTPTCPDLRYYYMGYYIHRCPKMAYKGSYAPSELLCEATQTWVPLSEAVARLRPGGRAPVEARPAASTVAGANGDARVHVGEDSACDQDSDCERDSDSNSGDDSDEAPPARRHGGGSDGHGDVTAVVRLAPLSVPAVPAPALGEATLADVEVMVFVRGGCVRLRLGEVEAWMVTAVASSSFSASSGASGDRRRRRRGGGSIDSGSGGGSSSSSSREPAVAAAVSSAVANLRRRVTAFAATAGVAVAVAAAYVLEVDW</sequence>
<dbReference type="EMBL" id="CM020618">
    <property type="protein sequence ID" value="KAK1862351.1"/>
    <property type="molecule type" value="Genomic_DNA"/>
</dbReference>